<name>A0ABR1IZP4_9AGAR</name>
<sequence length="179" mass="19916">MDSDSSSLTHDDQNFNSSRLADMDKKIKALLEQITNDHAEYISQENAQAASAAQASSEMTSLQRTLKQAGDDLTVMTNSVDETSAEIRQILDETDISCSMLLRAGIQAEITRQAQIRMLVPGLFASQLGTIGSSPEPGPLSLDDSLKRYLELQIHSMDLLTRVIRMLEQHDSNHRRRDI</sequence>
<keyword evidence="2" id="KW-1185">Reference proteome</keyword>
<comment type="caution">
    <text evidence="1">The sequence shown here is derived from an EMBL/GenBank/DDBJ whole genome shotgun (WGS) entry which is preliminary data.</text>
</comment>
<evidence type="ECO:0000313" key="1">
    <source>
        <dbReference type="EMBL" id="KAK7442961.1"/>
    </source>
</evidence>
<gene>
    <name evidence="1" type="ORF">VKT23_015905</name>
</gene>
<dbReference type="Proteomes" id="UP001498398">
    <property type="component" value="Unassembled WGS sequence"/>
</dbReference>
<accession>A0ABR1IZP4</accession>
<organism evidence="1 2">
    <name type="scientific">Marasmiellus scandens</name>
    <dbReference type="NCBI Taxonomy" id="2682957"/>
    <lineage>
        <taxon>Eukaryota</taxon>
        <taxon>Fungi</taxon>
        <taxon>Dikarya</taxon>
        <taxon>Basidiomycota</taxon>
        <taxon>Agaricomycotina</taxon>
        <taxon>Agaricomycetes</taxon>
        <taxon>Agaricomycetidae</taxon>
        <taxon>Agaricales</taxon>
        <taxon>Marasmiineae</taxon>
        <taxon>Omphalotaceae</taxon>
        <taxon>Marasmiellus</taxon>
    </lineage>
</organism>
<evidence type="ECO:0000313" key="2">
    <source>
        <dbReference type="Proteomes" id="UP001498398"/>
    </source>
</evidence>
<dbReference type="EMBL" id="JBANRG010000056">
    <property type="protein sequence ID" value="KAK7442961.1"/>
    <property type="molecule type" value="Genomic_DNA"/>
</dbReference>
<reference evidence="1 2" key="1">
    <citation type="submission" date="2024-01" db="EMBL/GenBank/DDBJ databases">
        <title>A draft genome for the cacao thread blight pathogen Marasmiellus scandens.</title>
        <authorList>
            <person name="Baruah I.K."/>
            <person name="Leung J."/>
            <person name="Bukari Y."/>
            <person name="Amoako-Attah I."/>
            <person name="Meinhardt L.W."/>
            <person name="Bailey B.A."/>
            <person name="Cohen S.P."/>
        </authorList>
    </citation>
    <scope>NUCLEOTIDE SEQUENCE [LARGE SCALE GENOMIC DNA]</scope>
    <source>
        <strain evidence="1 2">GH-19</strain>
    </source>
</reference>
<proteinExistence type="predicted"/>
<protein>
    <submittedName>
        <fullName evidence="1">Uncharacterized protein</fullName>
    </submittedName>
</protein>